<dbReference type="NCBIfam" id="TIGR01549">
    <property type="entry name" value="HAD-SF-IA-v1"/>
    <property type="match status" value="1"/>
</dbReference>
<comment type="similarity">
    <text evidence="3">Belongs to the HAD-like hydrolase superfamily. CbbY/CbbZ/Gph/YieH family.</text>
</comment>
<gene>
    <name evidence="5" type="ORF">PITCH_A2030199</name>
</gene>
<dbReference type="Gene3D" id="3.40.50.1000">
    <property type="entry name" value="HAD superfamily/HAD-like"/>
    <property type="match status" value="1"/>
</dbReference>
<dbReference type="InterPro" id="IPR036412">
    <property type="entry name" value="HAD-like_sf"/>
</dbReference>
<dbReference type="Gene3D" id="1.10.150.240">
    <property type="entry name" value="Putative phosphatase, domain 2"/>
    <property type="match status" value="1"/>
</dbReference>
<dbReference type="AlphaFoldDB" id="A0A445MX61"/>
<dbReference type="InterPro" id="IPR050155">
    <property type="entry name" value="HAD-like_hydrolase_sf"/>
</dbReference>
<dbReference type="SUPFAM" id="SSF56784">
    <property type="entry name" value="HAD-like"/>
    <property type="match status" value="1"/>
</dbReference>
<comment type="catalytic activity">
    <reaction evidence="1">
        <text>2-phosphoglycolate + H2O = glycolate + phosphate</text>
        <dbReference type="Rhea" id="RHEA:14369"/>
        <dbReference type="ChEBI" id="CHEBI:15377"/>
        <dbReference type="ChEBI" id="CHEBI:29805"/>
        <dbReference type="ChEBI" id="CHEBI:43474"/>
        <dbReference type="ChEBI" id="CHEBI:58033"/>
        <dbReference type="EC" id="3.1.3.18"/>
    </reaction>
</comment>
<evidence type="ECO:0000256" key="1">
    <source>
        <dbReference type="ARBA" id="ARBA00000830"/>
    </source>
</evidence>
<evidence type="ECO:0000256" key="4">
    <source>
        <dbReference type="ARBA" id="ARBA00013078"/>
    </source>
</evidence>
<dbReference type="SFLD" id="SFLDG01129">
    <property type="entry name" value="C1.5:_HAD__Beta-PGM__Phosphata"/>
    <property type="match status" value="1"/>
</dbReference>
<dbReference type="InterPro" id="IPR006439">
    <property type="entry name" value="HAD-SF_hydro_IA"/>
</dbReference>
<reference evidence="5" key="1">
    <citation type="submission" date="2018-01" db="EMBL/GenBank/DDBJ databases">
        <authorList>
            <person name="Regsiter A."/>
            <person name="William W."/>
        </authorList>
    </citation>
    <scope>NUCLEOTIDE SEQUENCE</scope>
    <source>
        <strain evidence="5">TRIP AH-1</strain>
    </source>
</reference>
<dbReference type="InterPro" id="IPR023214">
    <property type="entry name" value="HAD_sf"/>
</dbReference>
<dbReference type="GO" id="GO:0005829">
    <property type="term" value="C:cytosol"/>
    <property type="evidence" value="ECO:0007669"/>
    <property type="project" value="TreeGrafter"/>
</dbReference>
<organism evidence="5">
    <name type="scientific">uncultured Desulfobacterium sp</name>
    <dbReference type="NCBI Taxonomy" id="201089"/>
    <lineage>
        <taxon>Bacteria</taxon>
        <taxon>Pseudomonadati</taxon>
        <taxon>Thermodesulfobacteriota</taxon>
        <taxon>Desulfobacteria</taxon>
        <taxon>Desulfobacterales</taxon>
        <taxon>Desulfobacteriaceae</taxon>
        <taxon>Desulfobacterium</taxon>
        <taxon>environmental samples</taxon>
    </lineage>
</organism>
<evidence type="ECO:0000256" key="3">
    <source>
        <dbReference type="ARBA" id="ARBA00006171"/>
    </source>
</evidence>
<dbReference type="PANTHER" id="PTHR43434">
    <property type="entry name" value="PHOSPHOGLYCOLATE PHOSPHATASE"/>
    <property type="match status" value="1"/>
</dbReference>
<dbReference type="GO" id="GO:0008967">
    <property type="term" value="F:phosphoglycolate phosphatase activity"/>
    <property type="evidence" value="ECO:0007669"/>
    <property type="project" value="UniProtKB-EC"/>
</dbReference>
<name>A0A445MX61_9BACT</name>
<proteinExistence type="inferred from homology"/>
<evidence type="ECO:0000313" key="5">
    <source>
        <dbReference type="EMBL" id="SPD74055.1"/>
    </source>
</evidence>
<dbReference type="PRINTS" id="PR00413">
    <property type="entry name" value="HADHALOGNASE"/>
</dbReference>
<dbReference type="InterPro" id="IPR023198">
    <property type="entry name" value="PGP-like_dom2"/>
</dbReference>
<dbReference type="GO" id="GO:0006281">
    <property type="term" value="P:DNA repair"/>
    <property type="evidence" value="ECO:0007669"/>
    <property type="project" value="TreeGrafter"/>
</dbReference>
<sequence length="246" mass="27723">MCPNDKVVLVLDTIFLNLNPTKRISVVIFDCDGVMFDSRQANINYYNHVLSYFGLPSMTREEADFVHMHTADQSIEHIFRGTSYAEKAQSYRMKIDYAPFIKDMVMEPGLKELLALLKPQYGLAVATNRGDTIAEVLRSNGISDFFDIVISSLDVQKPKPDPESIYKILDFYKISSRQALYVGDSLIDCETAKAAGVAFVSYKNESLDTPWKVEEMIEIVGVIRALSNPQSPESNMQSKLHSKPGY</sequence>
<comment type="pathway">
    <text evidence="2">Organic acid metabolism; glycolate biosynthesis; glycolate from 2-phosphoglycolate: step 1/1.</text>
</comment>
<accession>A0A445MX61</accession>
<dbReference type="PANTHER" id="PTHR43434:SF1">
    <property type="entry name" value="PHOSPHOGLYCOLATE PHOSPHATASE"/>
    <property type="match status" value="1"/>
</dbReference>
<dbReference type="Pfam" id="PF13419">
    <property type="entry name" value="HAD_2"/>
    <property type="match status" value="1"/>
</dbReference>
<dbReference type="EC" id="3.1.3.18" evidence="4"/>
<keyword evidence="5" id="KW-0378">Hydrolase</keyword>
<dbReference type="InterPro" id="IPR041492">
    <property type="entry name" value="HAD_2"/>
</dbReference>
<dbReference type="EMBL" id="OJIN01000117">
    <property type="protein sequence ID" value="SPD74055.1"/>
    <property type="molecule type" value="Genomic_DNA"/>
</dbReference>
<dbReference type="SFLD" id="SFLDS00003">
    <property type="entry name" value="Haloacid_Dehalogenase"/>
    <property type="match status" value="1"/>
</dbReference>
<evidence type="ECO:0000256" key="2">
    <source>
        <dbReference type="ARBA" id="ARBA00004818"/>
    </source>
</evidence>
<protein>
    <recommendedName>
        <fullName evidence="4">phosphoglycolate phosphatase</fullName>
        <ecNumber evidence="4">3.1.3.18</ecNumber>
    </recommendedName>
</protein>